<feature type="domain" description="Enoyl-CoA hydratase/isomerase" evidence="12">
    <location>
        <begin position="35"/>
        <end position="361"/>
    </location>
</feature>
<comment type="function">
    <text evidence="10">Hydrolyzes 3-hydroxyisobutyryl-CoA (HIBYL-CoA), a saline catabolite. Has high activity toward isobutyryl-CoA. Could be an isobutyryl-CoA dehydrogenase that functions in valine catabolism. Also hydrolyzes 3-hydroxypropanoyl-CoA.</text>
</comment>
<dbReference type="CDD" id="cd06558">
    <property type="entry name" value="crotonase-like"/>
    <property type="match status" value="1"/>
</dbReference>
<dbReference type="Pfam" id="PF16113">
    <property type="entry name" value="ECH_2"/>
    <property type="match status" value="1"/>
</dbReference>
<keyword evidence="7" id="KW-0101">Branched-chain amino acid catabolism</keyword>
<dbReference type="UniPathway" id="UPA00362"/>
<dbReference type="GO" id="GO:0006574">
    <property type="term" value="P:L-valine catabolic process"/>
    <property type="evidence" value="ECO:0007669"/>
    <property type="project" value="UniProtKB-UniPathway"/>
</dbReference>
<dbReference type="InterPro" id="IPR045004">
    <property type="entry name" value="ECH_dom"/>
</dbReference>
<gene>
    <name evidence="13" type="ORF">CINCED_3A019843</name>
</gene>
<evidence type="ECO:0000256" key="1">
    <source>
        <dbReference type="ARBA" id="ARBA00001709"/>
    </source>
</evidence>
<evidence type="ECO:0000256" key="4">
    <source>
        <dbReference type="ARBA" id="ARBA00005254"/>
    </source>
</evidence>
<sequence length="373" mass="42118">MIFFSHLKISSNVWRFKRHLSTVMDDVLFEVKNDVGIITLNRPKVLNSLNKSMVNKMYPKLKEYESQVRMVIIEGAGEKAFCAGGDVKTITENGVGTTSLEKGTAFFKHEYSMNSLIGKYKIPYISLIDGITMGGGVGISVHGKYRVATEKTLFAMPETAIGLFCDVGSSYILPKMENYLGVMLGLTGVRLKGSDVAKVGIATHYVNSSEIKSLKTKLIEDIRDPEIILKENTENLDNFKFSMEPFLEKINLIFSNEKVEVILDALYKDNSVWAQGILKTLKEVSPTALKITRKEILKGKNLSLDECLKMEYRLAYRCIEAEYSTDFYEGVRALLIDKDKTPKWSPSTLEDVKNEVIDKYFEPLPNDKELQLP</sequence>
<dbReference type="GO" id="GO:0003860">
    <property type="term" value="F:3-hydroxyisobutyryl-CoA hydrolase activity"/>
    <property type="evidence" value="ECO:0007669"/>
    <property type="project" value="UniProtKB-EC"/>
</dbReference>
<dbReference type="NCBIfam" id="NF004127">
    <property type="entry name" value="PRK05617.1"/>
    <property type="match status" value="1"/>
</dbReference>
<dbReference type="FunFam" id="3.90.226.10:FF:000026">
    <property type="entry name" value="3-hydroxyisobutyryl-CoA hydrolase, mitochondrial"/>
    <property type="match status" value="1"/>
</dbReference>
<reference evidence="13 14" key="1">
    <citation type="submission" date="2019-08" db="EMBL/GenBank/DDBJ databases">
        <authorList>
            <person name="Alioto T."/>
            <person name="Alioto T."/>
            <person name="Gomez Garrido J."/>
        </authorList>
    </citation>
    <scope>NUCLEOTIDE SEQUENCE [LARGE SCALE GENOMIC DNA]</scope>
</reference>
<evidence type="ECO:0000256" key="2">
    <source>
        <dbReference type="ARBA" id="ARBA00004173"/>
    </source>
</evidence>
<evidence type="ECO:0000256" key="5">
    <source>
        <dbReference type="ARBA" id="ARBA00011915"/>
    </source>
</evidence>
<comment type="catalytic activity">
    <reaction evidence="1">
        <text>3-hydroxy-2-methylpropanoyl-CoA + H2O = 3-hydroxy-2-methylpropanoate + CoA + H(+)</text>
        <dbReference type="Rhea" id="RHEA:20888"/>
        <dbReference type="ChEBI" id="CHEBI:11805"/>
        <dbReference type="ChEBI" id="CHEBI:15377"/>
        <dbReference type="ChEBI" id="CHEBI:15378"/>
        <dbReference type="ChEBI" id="CHEBI:57287"/>
        <dbReference type="ChEBI" id="CHEBI:57340"/>
        <dbReference type="EC" id="3.1.2.4"/>
    </reaction>
</comment>
<dbReference type="Gene3D" id="3.90.226.10">
    <property type="entry name" value="2-enoyl-CoA Hydratase, Chain A, domain 1"/>
    <property type="match status" value="1"/>
</dbReference>
<evidence type="ECO:0000313" key="14">
    <source>
        <dbReference type="Proteomes" id="UP000325440"/>
    </source>
</evidence>
<dbReference type="GO" id="GO:0005739">
    <property type="term" value="C:mitochondrion"/>
    <property type="evidence" value="ECO:0007669"/>
    <property type="project" value="UniProtKB-SubCell"/>
</dbReference>
<evidence type="ECO:0000256" key="8">
    <source>
        <dbReference type="ARBA" id="ARBA00022801"/>
    </source>
</evidence>
<dbReference type="SUPFAM" id="SSF52096">
    <property type="entry name" value="ClpP/crotonase"/>
    <property type="match status" value="1"/>
</dbReference>
<keyword evidence="13" id="KW-0413">Isomerase</keyword>
<dbReference type="InterPro" id="IPR029045">
    <property type="entry name" value="ClpP/crotonase-like_dom_sf"/>
</dbReference>
<dbReference type="Proteomes" id="UP000325440">
    <property type="component" value="Unassembled WGS sequence"/>
</dbReference>
<comment type="pathway">
    <text evidence="3">Amino-acid degradation; L-valine degradation.</text>
</comment>
<evidence type="ECO:0000256" key="3">
    <source>
        <dbReference type="ARBA" id="ARBA00005109"/>
    </source>
</evidence>
<proteinExistence type="inferred from homology"/>
<keyword evidence="9" id="KW-0496">Mitochondrion</keyword>
<comment type="subcellular location">
    <subcellularLocation>
        <location evidence="2">Mitochondrion</location>
    </subcellularLocation>
</comment>
<dbReference type="PANTHER" id="PTHR43176">
    <property type="entry name" value="3-HYDROXYISOBUTYRYL-COA HYDROLASE-RELATED"/>
    <property type="match status" value="1"/>
</dbReference>
<accession>A0A5E4N3S4</accession>
<keyword evidence="8" id="KW-0378">Hydrolase</keyword>
<keyword evidence="14" id="KW-1185">Reference proteome</keyword>
<evidence type="ECO:0000256" key="7">
    <source>
        <dbReference type="ARBA" id="ARBA00022456"/>
    </source>
</evidence>
<organism evidence="13 14">
    <name type="scientific">Cinara cedri</name>
    <dbReference type="NCBI Taxonomy" id="506608"/>
    <lineage>
        <taxon>Eukaryota</taxon>
        <taxon>Metazoa</taxon>
        <taxon>Ecdysozoa</taxon>
        <taxon>Arthropoda</taxon>
        <taxon>Hexapoda</taxon>
        <taxon>Insecta</taxon>
        <taxon>Pterygota</taxon>
        <taxon>Neoptera</taxon>
        <taxon>Paraneoptera</taxon>
        <taxon>Hemiptera</taxon>
        <taxon>Sternorrhyncha</taxon>
        <taxon>Aphidomorpha</taxon>
        <taxon>Aphidoidea</taxon>
        <taxon>Aphididae</taxon>
        <taxon>Lachninae</taxon>
        <taxon>Cinara</taxon>
    </lineage>
</organism>
<dbReference type="EMBL" id="CABPRJ010001894">
    <property type="protein sequence ID" value="VVC39317.1"/>
    <property type="molecule type" value="Genomic_DNA"/>
</dbReference>
<dbReference type="PANTHER" id="PTHR43176:SF3">
    <property type="entry name" value="3-HYDROXYISOBUTYRYL-COA HYDROLASE, MITOCHONDRIAL"/>
    <property type="match status" value="1"/>
</dbReference>
<protein>
    <recommendedName>
        <fullName evidence="6">3-hydroxyisobutyryl-CoA hydrolase, mitochondrial</fullName>
        <ecNumber evidence="5">3.1.2.4</ecNumber>
    </recommendedName>
    <alternativeName>
        <fullName evidence="11">3-hydroxyisobutyryl-coenzyme A hydrolase</fullName>
    </alternativeName>
</protein>
<evidence type="ECO:0000256" key="9">
    <source>
        <dbReference type="ARBA" id="ARBA00023128"/>
    </source>
</evidence>
<comment type="similarity">
    <text evidence="4">Belongs to the enoyl-CoA hydratase/isomerase family.</text>
</comment>
<evidence type="ECO:0000313" key="13">
    <source>
        <dbReference type="EMBL" id="VVC39317.1"/>
    </source>
</evidence>
<evidence type="ECO:0000256" key="10">
    <source>
        <dbReference type="ARBA" id="ARBA00024871"/>
    </source>
</evidence>
<dbReference type="OrthoDB" id="1737613at2759"/>
<dbReference type="GO" id="GO:0016853">
    <property type="term" value="F:isomerase activity"/>
    <property type="evidence" value="ECO:0007669"/>
    <property type="project" value="UniProtKB-KW"/>
</dbReference>
<dbReference type="AlphaFoldDB" id="A0A5E4N3S4"/>
<dbReference type="InterPro" id="IPR032259">
    <property type="entry name" value="HIBYL-CoA-H"/>
</dbReference>
<evidence type="ECO:0000256" key="6">
    <source>
        <dbReference type="ARBA" id="ARBA00016714"/>
    </source>
</evidence>
<evidence type="ECO:0000256" key="11">
    <source>
        <dbReference type="ARBA" id="ARBA00031181"/>
    </source>
</evidence>
<name>A0A5E4N3S4_9HEMI</name>
<dbReference type="EC" id="3.1.2.4" evidence="5"/>
<evidence type="ECO:0000259" key="12">
    <source>
        <dbReference type="Pfam" id="PF16113"/>
    </source>
</evidence>